<keyword evidence="1" id="KW-0175">Coiled coil</keyword>
<evidence type="ECO:0008006" key="4">
    <source>
        <dbReference type="Google" id="ProtNLM"/>
    </source>
</evidence>
<dbReference type="Proteomes" id="UP000228503">
    <property type="component" value="Unassembled WGS sequence"/>
</dbReference>
<proteinExistence type="predicted"/>
<name>A0A2M7U139_9BACT</name>
<sequence>MRQHFIIIAVMGLIFTIVQLPAYSQSPSEAISETLDEEVQVLKDKVAEKVEELKEQNKKAVSGIVQEVKEGIITILNAENTKIEVEIDETLTAFYDIVGTKVKASSSEDIAKGNYIFVTGPEIGETVTTNEVYKDTQYIVMSGKITEVNEDDFTVKIVTIDKSNYDLDIEKSTKLNLLDIKTFETDSIGFSKLKEGDSVHTVVKGDPENPDAARFTAIKLLIIPNEYFLQ</sequence>
<reference evidence="3" key="1">
    <citation type="submission" date="2017-09" db="EMBL/GenBank/DDBJ databases">
        <title>Depth-based differentiation of microbial function through sediment-hosted aquifers and enrichment of novel symbionts in the deep terrestrial subsurface.</title>
        <authorList>
            <person name="Probst A.J."/>
            <person name="Ladd B."/>
            <person name="Jarett J.K."/>
            <person name="Geller-Mcgrath D.E."/>
            <person name="Sieber C.M.K."/>
            <person name="Emerson J.B."/>
            <person name="Anantharaman K."/>
            <person name="Thomas B.C."/>
            <person name="Malmstrom R."/>
            <person name="Stieglmeier M."/>
            <person name="Klingl A."/>
            <person name="Woyke T."/>
            <person name="Ryan C.M."/>
            <person name="Banfield J.F."/>
        </authorList>
    </citation>
    <scope>NUCLEOTIDE SEQUENCE [LARGE SCALE GENOMIC DNA]</scope>
</reference>
<dbReference type="AlphaFoldDB" id="A0A2M7U139"/>
<organism evidence="2 3">
    <name type="scientific">Candidatus Roizmanbacteria bacterium CG_4_10_14_0_2_um_filter_39_13</name>
    <dbReference type="NCBI Taxonomy" id="1974825"/>
    <lineage>
        <taxon>Bacteria</taxon>
        <taxon>Candidatus Roizmaniibacteriota</taxon>
    </lineage>
</organism>
<comment type="caution">
    <text evidence="2">The sequence shown here is derived from an EMBL/GenBank/DDBJ whole genome shotgun (WGS) entry which is preliminary data.</text>
</comment>
<dbReference type="EMBL" id="PFOB01000013">
    <property type="protein sequence ID" value="PIZ63787.1"/>
    <property type="molecule type" value="Genomic_DNA"/>
</dbReference>
<evidence type="ECO:0000313" key="2">
    <source>
        <dbReference type="EMBL" id="PIZ63787.1"/>
    </source>
</evidence>
<accession>A0A2M7U139</accession>
<evidence type="ECO:0000256" key="1">
    <source>
        <dbReference type="SAM" id="Coils"/>
    </source>
</evidence>
<protein>
    <recommendedName>
        <fullName evidence="4">DUF5666 domain-containing protein</fullName>
    </recommendedName>
</protein>
<feature type="coiled-coil region" evidence="1">
    <location>
        <begin position="32"/>
        <end position="63"/>
    </location>
</feature>
<gene>
    <name evidence="2" type="ORF">COY16_00890</name>
</gene>
<evidence type="ECO:0000313" key="3">
    <source>
        <dbReference type="Proteomes" id="UP000228503"/>
    </source>
</evidence>